<feature type="region of interest" description="Disordered" evidence="1">
    <location>
        <begin position="599"/>
        <end position="626"/>
    </location>
</feature>
<protein>
    <submittedName>
        <fullName evidence="2">Uncharacterized protein, isoform A</fullName>
    </submittedName>
</protein>
<name>B4L2M4_DROMO</name>
<dbReference type="InParanoid" id="B4L2M4"/>
<evidence type="ECO:0000313" key="3">
    <source>
        <dbReference type="Proteomes" id="UP000009192"/>
    </source>
</evidence>
<dbReference type="SMR" id="B4L2M4"/>
<feature type="compositionally biased region" description="Basic and acidic residues" evidence="1">
    <location>
        <begin position="617"/>
        <end position="626"/>
    </location>
</feature>
<dbReference type="PANTHER" id="PTHR21391:SF0">
    <property type="entry name" value="AT04489P-RELATED"/>
    <property type="match status" value="1"/>
</dbReference>
<organism evidence="2 3">
    <name type="scientific">Drosophila mojavensis</name>
    <name type="common">Fruit fly</name>
    <dbReference type="NCBI Taxonomy" id="7230"/>
    <lineage>
        <taxon>Eukaryota</taxon>
        <taxon>Metazoa</taxon>
        <taxon>Ecdysozoa</taxon>
        <taxon>Arthropoda</taxon>
        <taxon>Hexapoda</taxon>
        <taxon>Insecta</taxon>
        <taxon>Pterygota</taxon>
        <taxon>Neoptera</taxon>
        <taxon>Endopterygota</taxon>
        <taxon>Diptera</taxon>
        <taxon>Brachycera</taxon>
        <taxon>Muscomorpha</taxon>
        <taxon>Ephydroidea</taxon>
        <taxon>Drosophilidae</taxon>
        <taxon>Drosophila</taxon>
    </lineage>
</organism>
<dbReference type="Proteomes" id="UP000009192">
    <property type="component" value="Unassembled WGS sequence"/>
</dbReference>
<proteinExistence type="predicted"/>
<dbReference type="KEGG" id="dmo:Dmoj_GI15966"/>
<dbReference type="HOGENOM" id="CLU_035279_0_0_1"/>
<evidence type="ECO:0000313" key="2">
    <source>
        <dbReference type="EMBL" id="EDW07822.2"/>
    </source>
</evidence>
<keyword evidence="3" id="KW-1185">Reference proteome</keyword>
<dbReference type="eggNOG" id="ENOG502S15H">
    <property type="taxonomic scope" value="Eukaryota"/>
</dbReference>
<reference evidence="2 3" key="1">
    <citation type="journal article" date="2007" name="Nature">
        <title>Evolution of genes and genomes on the Drosophila phylogeny.</title>
        <authorList>
            <consortium name="Drosophila 12 Genomes Consortium"/>
            <person name="Clark A.G."/>
            <person name="Eisen M.B."/>
            <person name="Smith D.R."/>
            <person name="Bergman C.M."/>
            <person name="Oliver B."/>
            <person name="Markow T.A."/>
            <person name="Kaufman T.C."/>
            <person name="Kellis M."/>
            <person name="Gelbart W."/>
            <person name="Iyer V.N."/>
            <person name="Pollard D.A."/>
            <person name="Sackton T.B."/>
            <person name="Larracuente A.M."/>
            <person name="Singh N.D."/>
            <person name="Abad J.P."/>
            <person name="Abt D.N."/>
            <person name="Adryan B."/>
            <person name="Aguade M."/>
            <person name="Akashi H."/>
            <person name="Anderson W.W."/>
            <person name="Aquadro C.F."/>
            <person name="Ardell D.H."/>
            <person name="Arguello R."/>
            <person name="Artieri C.G."/>
            <person name="Barbash D.A."/>
            <person name="Barker D."/>
            <person name="Barsanti P."/>
            <person name="Batterham P."/>
            <person name="Batzoglou S."/>
            <person name="Begun D."/>
            <person name="Bhutkar A."/>
            <person name="Blanco E."/>
            <person name="Bosak S.A."/>
            <person name="Bradley R.K."/>
            <person name="Brand A.D."/>
            <person name="Brent M.R."/>
            <person name="Brooks A.N."/>
            <person name="Brown R.H."/>
            <person name="Butlin R.K."/>
            <person name="Caggese C."/>
            <person name="Calvi B.R."/>
            <person name="Bernardo de Carvalho A."/>
            <person name="Caspi A."/>
            <person name="Castrezana S."/>
            <person name="Celniker S.E."/>
            <person name="Chang J.L."/>
            <person name="Chapple C."/>
            <person name="Chatterji S."/>
            <person name="Chinwalla A."/>
            <person name="Civetta A."/>
            <person name="Clifton S.W."/>
            <person name="Comeron J.M."/>
            <person name="Costello J.C."/>
            <person name="Coyne J.A."/>
            <person name="Daub J."/>
            <person name="David R.G."/>
            <person name="Delcher A.L."/>
            <person name="Delehaunty K."/>
            <person name="Do C.B."/>
            <person name="Ebling H."/>
            <person name="Edwards K."/>
            <person name="Eickbush T."/>
            <person name="Evans J.D."/>
            <person name="Filipski A."/>
            <person name="Findeiss S."/>
            <person name="Freyhult E."/>
            <person name="Fulton L."/>
            <person name="Fulton R."/>
            <person name="Garcia A.C."/>
            <person name="Gardiner A."/>
            <person name="Garfield D.A."/>
            <person name="Garvin B.E."/>
            <person name="Gibson G."/>
            <person name="Gilbert D."/>
            <person name="Gnerre S."/>
            <person name="Godfrey J."/>
            <person name="Good R."/>
            <person name="Gotea V."/>
            <person name="Gravely B."/>
            <person name="Greenberg A.J."/>
            <person name="Griffiths-Jones S."/>
            <person name="Gross S."/>
            <person name="Guigo R."/>
            <person name="Gustafson E.A."/>
            <person name="Haerty W."/>
            <person name="Hahn M.W."/>
            <person name="Halligan D.L."/>
            <person name="Halpern A.L."/>
            <person name="Halter G.M."/>
            <person name="Han M.V."/>
            <person name="Heger A."/>
            <person name="Hillier L."/>
            <person name="Hinrichs A.S."/>
            <person name="Holmes I."/>
            <person name="Hoskins R.A."/>
            <person name="Hubisz M.J."/>
            <person name="Hultmark D."/>
            <person name="Huntley M.A."/>
            <person name="Jaffe D.B."/>
            <person name="Jagadeeshan S."/>
            <person name="Jeck W.R."/>
            <person name="Johnson J."/>
            <person name="Jones C.D."/>
            <person name="Jordan W.C."/>
            <person name="Karpen G.H."/>
            <person name="Kataoka E."/>
            <person name="Keightley P.D."/>
            <person name="Kheradpour P."/>
            <person name="Kirkness E.F."/>
            <person name="Koerich L.B."/>
            <person name="Kristiansen K."/>
            <person name="Kudrna D."/>
            <person name="Kulathinal R.J."/>
            <person name="Kumar S."/>
            <person name="Kwok R."/>
            <person name="Lander E."/>
            <person name="Langley C.H."/>
            <person name="Lapoint R."/>
            <person name="Lazzaro B.P."/>
            <person name="Lee S.J."/>
            <person name="Levesque L."/>
            <person name="Li R."/>
            <person name="Lin C.F."/>
            <person name="Lin M.F."/>
            <person name="Lindblad-Toh K."/>
            <person name="Llopart A."/>
            <person name="Long M."/>
            <person name="Low L."/>
            <person name="Lozovsky E."/>
            <person name="Lu J."/>
            <person name="Luo M."/>
            <person name="Machado C.A."/>
            <person name="Makalowski W."/>
            <person name="Marzo M."/>
            <person name="Matsuda M."/>
            <person name="Matzkin L."/>
            <person name="McAllister B."/>
            <person name="McBride C.S."/>
            <person name="McKernan B."/>
            <person name="McKernan K."/>
            <person name="Mendez-Lago M."/>
            <person name="Minx P."/>
            <person name="Mollenhauer M.U."/>
            <person name="Montooth K."/>
            <person name="Mount S.M."/>
            <person name="Mu X."/>
            <person name="Myers E."/>
            <person name="Negre B."/>
            <person name="Newfeld S."/>
            <person name="Nielsen R."/>
            <person name="Noor M.A."/>
            <person name="O'Grady P."/>
            <person name="Pachter L."/>
            <person name="Papaceit M."/>
            <person name="Parisi M.J."/>
            <person name="Parisi M."/>
            <person name="Parts L."/>
            <person name="Pedersen J.S."/>
            <person name="Pesole G."/>
            <person name="Phillippy A.M."/>
            <person name="Ponting C.P."/>
            <person name="Pop M."/>
            <person name="Porcelli D."/>
            <person name="Powell J.R."/>
            <person name="Prohaska S."/>
            <person name="Pruitt K."/>
            <person name="Puig M."/>
            <person name="Quesneville H."/>
            <person name="Ram K.R."/>
            <person name="Rand D."/>
            <person name="Rasmussen M.D."/>
            <person name="Reed L.K."/>
            <person name="Reenan R."/>
            <person name="Reily A."/>
            <person name="Remington K.A."/>
            <person name="Rieger T.T."/>
            <person name="Ritchie M.G."/>
            <person name="Robin C."/>
            <person name="Rogers Y.H."/>
            <person name="Rohde C."/>
            <person name="Rozas J."/>
            <person name="Rubenfield M.J."/>
            <person name="Ruiz A."/>
            <person name="Russo S."/>
            <person name="Salzberg S.L."/>
            <person name="Sanchez-Gracia A."/>
            <person name="Saranga D.J."/>
            <person name="Sato H."/>
            <person name="Schaeffer S.W."/>
            <person name="Schatz M.C."/>
            <person name="Schlenke T."/>
            <person name="Schwartz R."/>
            <person name="Segarra C."/>
            <person name="Singh R.S."/>
            <person name="Sirot L."/>
            <person name="Sirota M."/>
            <person name="Sisneros N.B."/>
            <person name="Smith C.D."/>
            <person name="Smith T.F."/>
            <person name="Spieth J."/>
            <person name="Stage D.E."/>
            <person name="Stark A."/>
            <person name="Stephan W."/>
            <person name="Strausberg R.L."/>
            <person name="Strempel S."/>
            <person name="Sturgill D."/>
            <person name="Sutton G."/>
            <person name="Sutton G.G."/>
            <person name="Tao W."/>
            <person name="Teichmann S."/>
            <person name="Tobari Y.N."/>
            <person name="Tomimura Y."/>
            <person name="Tsolas J.M."/>
            <person name="Valente V.L."/>
            <person name="Venter E."/>
            <person name="Venter J.C."/>
            <person name="Vicario S."/>
            <person name="Vieira F.G."/>
            <person name="Vilella A.J."/>
            <person name="Villasante A."/>
            <person name="Walenz B."/>
            <person name="Wang J."/>
            <person name="Wasserman M."/>
            <person name="Watts T."/>
            <person name="Wilson D."/>
            <person name="Wilson R.K."/>
            <person name="Wing R.A."/>
            <person name="Wolfner M.F."/>
            <person name="Wong A."/>
            <person name="Wong G.K."/>
            <person name="Wu C.I."/>
            <person name="Wu G."/>
            <person name="Yamamoto D."/>
            <person name="Yang H.P."/>
            <person name="Yang S.P."/>
            <person name="Yorke J.A."/>
            <person name="Yoshida K."/>
            <person name="Zdobnov E."/>
            <person name="Zhang P."/>
            <person name="Zhang Y."/>
            <person name="Zimin A.V."/>
            <person name="Baldwin J."/>
            <person name="Abdouelleil A."/>
            <person name="Abdulkadir J."/>
            <person name="Abebe A."/>
            <person name="Abera B."/>
            <person name="Abreu J."/>
            <person name="Acer S.C."/>
            <person name="Aftuck L."/>
            <person name="Alexander A."/>
            <person name="An P."/>
            <person name="Anderson E."/>
            <person name="Anderson S."/>
            <person name="Arachi H."/>
            <person name="Azer M."/>
            <person name="Bachantsang P."/>
            <person name="Barry A."/>
            <person name="Bayul T."/>
            <person name="Berlin A."/>
            <person name="Bessette D."/>
            <person name="Bloom T."/>
            <person name="Blye J."/>
            <person name="Boguslavskiy L."/>
            <person name="Bonnet C."/>
            <person name="Boukhgalter B."/>
            <person name="Bourzgui I."/>
            <person name="Brown A."/>
            <person name="Cahill P."/>
            <person name="Channer S."/>
            <person name="Cheshatsang Y."/>
            <person name="Chuda L."/>
            <person name="Citroen M."/>
            <person name="Collymore A."/>
            <person name="Cooke P."/>
            <person name="Costello M."/>
            <person name="D'Aco K."/>
            <person name="Daza R."/>
            <person name="De Haan G."/>
            <person name="DeGray S."/>
            <person name="DeMaso C."/>
            <person name="Dhargay N."/>
            <person name="Dooley K."/>
            <person name="Dooley E."/>
            <person name="Doricent M."/>
            <person name="Dorje P."/>
            <person name="Dorjee K."/>
            <person name="Dupes A."/>
            <person name="Elong R."/>
            <person name="Falk J."/>
            <person name="Farina A."/>
            <person name="Faro S."/>
            <person name="Ferguson D."/>
            <person name="Fisher S."/>
            <person name="Foley C.D."/>
            <person name="Franke A."/>
            <person name="Friedrich D."/>
            <person name="Gadbois L."/>
            <person name="Gearin G."/>
            <person name="Gearin C.R."/>
            <person name="Giannoukos G."/>
            <person name="Goode T."/>
            <person name="Graham J."/>
            <person name="Grandbois E."/>
            <person name="Grewal S."/>
            <person name="Gyaltsen K."/>
            <person name="Hafez N."/>
            <person name="Hagos B."/>
            <person name="Hall J."/>
            <person name="Henson C."/>
            <person name="Hollinger A."/>
            <person name="Honan T."/>
            <person name="Huard M.D."/>
            <person name="Hughes L."/>
            <person name="Hurhula B."/>
            <person name="Husby M.E."/>
            <person name="Kamat A."/>
            <person name="Kanga B."/>
            <person name="Kashin S."/>
            <person name="Khazanovich D."/>
            <person name="Kisner P."/>
            <person name="Lance K."/>
            <person name="Lara M."/>
            <person name="Lee W."/>
            <person name="Lennon N."/>
            <person name="Letendre F."/>
            <person name="LeVine R."/>
            <person name="Lipovsky A."/>
            <person name="Liu X."/>
            <person name="Liu J."/>
            <person name="Liu S."/>
            <person name="Lokyitsang T."/>
            <person name="Lokyitsang Y."/>
            <person name="Lubonja R."/>
            <person name="Lui A."/>
            <person name="MacDonald P."/>
            <person name="Magnisalis V."/>
            <person name="Maru K."/>
            <person name="Matthews C."/>
            <person name="McCusker W."/>
            <person name="McDonough S."/>
            <person name="Mehta T."/>
            <person name="Meldrim J."/>
            <person name="Meneus L."/>
            <person name="Mihai O."/>
            <person name="Mihalev A."/>
            <person name="Mihova T."/>
            <person name="Mittelman R."/>
            <person name="Mlenga V."/>
            <person name="Montmayeur A."/>
            <person name="Mulrain L."/>
            <person name="Navidi A."/>
            <person name="Naylor J."/>
            <person name="Negash T."/>
            <person name="Nguyen T."/>
            <person name="Nguyen N."/>
            <person name="Nicol R."/>
            <person name="Norbu C."/>
            <person name="Norbu N."/>
            <person name="Novod N."/>
            <person name="O'Neill B."/>
            <person name="Osman S."/>
            <person name="Markiewicz E."/>
            <person name="Oyono O.L."/>
            <person name="Patti C."/>
            <person name="Phunkhang P."/>
            <person name="Pierre F."/>
            <person name="Priest M."/>
            <person name="Raghuraman S."/>
            <person name="Rege F."/>
            <person name="Reyes R."/>
            <person name="Rise C."/>
            <person name="Rogov P."/>
            <person name="Ross K."/>
            <person name="Ryan E."/>
            <person name="Settipalli S."/>
            <person name="Shea T."/>
            <person name="Sherpa N."/>
            <person name="Shi L."/>
            <person name="Shih D."/>
            <person name="Sparrow T."/>
            <person name="Spaulding J."/>
            <person name="Stalker J."/>
            <person name="Stange-Thomann N."/>
            <person name="Stavropoulos S."/>
            <person name="Stone C."/>
            <person name="Strader C."/>
            <person name="Tesfaye S."/>
            <person name="Thomson T."/>
            <person name="Thoulutsang Y."/>
            <person name="Thoulutsang D."/>
            <person name="Topham K."/>
            <person name="Topping I."/>
            <person name="Tsamla T."/>
            <person name="Vassiliev H."/>
            <person name="Vo A."/>
            <person name="Wangchuk T."/>
            <person name="Wangdi T."/>
            <person name="Weiand M."/>
            <person name="Wilkinson J."/>
            <person name="Wilson A."/>
            <person name="Yadav S."/>
            <person name="Young G."/>
            <person name="Yu Q."/>
            <person name="Zembek L."/>
            <person name="Zhong D."/>
            <person name="Zimmer A."/>
            <person name="Zwirko Z."/>
            <person name="Jaffe D.B."/>
            <person name="Alvarez P."/>
            <person name="Brockman W."/>
            <person name="Butler J."/>
            <person name="Chin C."/>
            <person name="Gnerre S."/>
            <person name="Grabherr M."/>
            <person name="Kleber M."/>
            <person name="Mauceli E."/>
            <person name="MacCallum I."/>
        </authorList>
    </citation>
    <scope>NUCLEOTIDE SEQUENCE [LARGE SCALE GENOMIC DNA]</scope>
    <source>
        <strain evidence="3">Tucson 15081-1352.22</strain>
    </source>
</reference>
<dbReference type="EMBL" id="CH933810">
    <property type="protein sequence ID" value="EDW07822.2"/>
    <property type="molecule type" value="Genomic_DNA"/>
</dbReference>
<gene>
    <name evidence="2" type="primary">Dmoj\GI15966</name>
    <name evidence="2" type="ORF">Dmoj_GI15966</name>
</gene>
<evidence type="ECO:0000256" key="1">
    <source>
        <dbReference type="SAM" id="MobiDB-lite"/>
    </source>
</evidence>
<accession>B4L2M4</accession>
<sequence>MSCRTKFQHRMYHKAMAYASPSFTQGVRTGELAPNLKAWQRIDWPLCLQAGIFKDWASRLRTKKALEYFNRSLSICQTEEQGACCRNSLTKLGRQSCYATEDKYCQMAADALGKRSFFRRKMARPELALEDAQKAQDLLALQGKSRLSNVLNRCDALFECNQFEENLVQLHIEKRNYQARAAKDCFEYRATHTTSVLEDSLGDALYPFMLHNRPLVLKLAGSRCASAAFMPRPNWQLKAKRECDVESLGDKEKADYSPLERAQRRMRESAYNYQYLRHSARDLGMLKQLQTSLALPHLPSQISTPYMTELLAEQSAIVHKFMKMSHSRSPLYQCRHEKCRGTQICERNQLEALLRIEYQTRRECFRMLREVHKRRQERNIERLTDYVEHIMSTSIALKTNRTLPWKWEFVNEVYNILALAHTDRCAVPKNVDFLDLHNHSTLYLLTTERARDLSVSFGDRNNYAEIDREEARQSRMVKKIERLCSRLKHSRFGIERTYLKFEIARCHFKASHFDKAIIMAQKALLDAGNCNSTVWRFNITFLICQVHANFYRFRRLGETLTRASHLAERLHSPKLRAYVALCQAVNEYQLNFARHREAEQNFKGPRRKQTSYSSIESADRTEEIFH</sequence>
<dbReference type="AlphaFoldDB" id="B4L2M4"/>
<dbReference type="PANTHER" id="PTHR21391">
    <property type="entry name" value="AT04489P-RELATED"/>
    <property type="match status" value="1"/>
</dbReference>
<dbReference type="OrthoDB" id="7752111at2759"/>